<dbReference type="AlphaFoldDB" id="A0A7X2Z0B4"/>
<comment type="caution">
    <text evidence="3">The sequence shown here is derived from an EMBL/GenBank/DDBJ whole genome shotgun (WGS) entry which is preliminary data.</text>
</comment>
<dbReference type="Pfam" id="PF13439">
    <property type="entry name" value="Glyco_transf_4"/>
    <property type="match status" value="1"/>
</dbReference>
<dbReference type="EMBL" id="WNZW01000002">
    <property type="protein sequence ID" value="MUG45287.1"/>
    <property type="molecule type" value="Genomic_DNA"/>
</dbReference>
<sequence>MNILMVTYDFVPKPIWGMGQHVFELTEELKALGHQVKVVTVNRYGLLENNNNIIFNECLGRIESNIVSNRCTSLPSDESCLDHLSETVSQRLSRINFIPEVIHCHGWMMIETALKLSDTYSVPVVSTIHFMEKQYENAGGHPHPNDMSIILQREQIMVSRSDALICVSDYGQKLLEEVYGTNYKHSFIVPHGIVTEGVTDVYPINRKEKPGTKKNMVFVGRLEKEKGIQQLCECISTDLIKNEVDFEVIGTGSLETELRQKYDKKIQFSGYIDRQQVYQKLAATDYIVIPSLDEQFGIVALEAMVVGAVPIASNIGGLKQIIVDKENGFLFDLKLDSHNRYYIDGSELSMVLKRAVATPVNQLNDIRITNLRKVNEDYSVRAMALKTLHVYRYAITNFGGNINENKF</sequence>
<reference evidence="3 4" key="1">
    <citation type="submission" date="2019-11" db="EMBL/GenBank/DDBJ databases">
        <title>Draft genome sequences of five Paenibacillus species of dairy origin.</title>
        <authorList>
            <person name="Olajide A.M."/>
            <person name="Chen S."/>
            <person name="Lapointe G."/>
        </authorList>
    </citation>
    <scope>NUCLEOTIDE SEQUENCE [LARGE SCALE GENOMIC DNA]</scope>
    <source>
        <strain evidence="3 4">12CR55</strain>
    </source>
</reference>
<evidence type="ECO:0000313" key="3">
    <source>
        <dbReference type="EMBL" id="MUG45287.1"/>
    </source>
</evidence>
<dbReference type="Proteomes" id="UP000447876">
    <property type="component" value="Unassembled WGS sequence"/>
</dbReference>
<dbReference type="InterPro" id="IPR001296">
    <property type="entry name" value="Glyco_trans_1"/>
</dbReference>
<evidence type="ECO:0000313" key="4">
    <source>
        <dbReference type="Proteomes" id="UP000447876"/>
    </source>
</evidence>
<accession>A0A7X2Z0B4</accession>
<proteinExistence type="predicted"/>
<name>A0A7X2Z0B4_9BACL</name>
<dbReference type="Pfam" id="PF00534">
    <property type="entry name" value="Glycos_transf_1"/>
    <property type="match status" value="1"/>
</dbReference>
<keyword evidence="3" id="KW-0808">Transferase</keyword>
<evidence type="ECO:0000259" key="2">
    <source>
        <dbReference type="Pfam" id="PF13439"/>
    </source>
</evidence>
<dbReference type="PANTHER" id="PTHR45947">
    <property type="entry name" value="SULFOQUINOVOSYL TRANSFERASE SQD2"/>
    <property type="match status" value="1"/>
</dbReference>
<dbReference type="CDD" id="cd03801">
    <property type="entry name" value="GT4_PimA-like"/>
    <property type="match status" value="1"/>
</dbReference>
<evidence type="ECO:0000259" key="1">
    <source>
        <dbReference type="Pfam" id="PF00534"/>
    </source>
</evidence>
<dbReference type="SUPFAM" id="SSF53756">
    <property type="entry name" value="UDP-Glycosyltransferase/glycogen phosphorylase"/>
    <property type="match status" value="1"/>
</dbReference>
<dbReference type="InterPro" id="IPR050194">
    <property type="entry name" value="Glycosyltransferase_grp1"/>
</dbReference>
<dbReference type="InterPro" id="IPR028098">
    <property type="entry name" value="Glyco_trans_4-like_N"/>
</dbReference>
<dbReference type="GO" id="GO:0016757">
    <property type="term" value="F:glycosyltransferase activity"/>
    <property type="evidence" value="ECO:0007669"/>
    <property type="project" value="InterPro"/>
</dbReference>
<dbReference type="PANTHER" id="PTHR45947:SF13">
    <property type="entry name" value="TRANSFERASE"/>
    <property type="match status" value="1"/>
</dbReference>
<feature type="domain" description="Glycosyltransferase subfamily 4-like N-terminal" evidence="2">
    <location>
        <begin position="17"/>
        <end position="196"/>
    </location>
</feature>
<protein>
    <submittedName>
        <fullName evidence="3">Glycosyltransferase</fullName>
    </submittedName>
</protein>
<dbReference type="Gene3D" id="3.40.50.2000">
    <property type="entry name" value="Glycogen Phosphorylase B"/>
    <property type="match status" value="2"/>
</dbReference>
<organism evidence="3 4">
    <name type="scientific">Paenibacillus woosongensis</name>
    <dbReference type="NCBI Taxonomy" id="307580"/>
    <lineage>
        <taxon>Bacteria</taxon>
        <taxon>Bacillati</taxon>
        <taxon>Bacillota</taxon>
        <taxon>Bacilli</taxon>
        <taxon>Bacillales</taxon>
        <taxon>Paenibacillaceae</taxon>
        <taxon>Paenibacillus</taxon>
    </lineage>
</organism>
<feature type="domain" description="Glycosyl transferase family 1" evidence="1">
    <location>
        <begin position="206"/>
        <end position="333"/>
    </location>
</feature>
<dbReference type="OrthoDB" id="9803279at2"/>
<gene>
    <name evidence="3" type="ORF">GNP95_09775</name>
</gene>
<dbReference type="RefSeq" id="WP_155610634.1">
    <property type="nucleotide sequence ID" value="NZ_WNZW01000002.1"/>
</dbReference>